<evidence type="ECO:0000256" key="5">
    <source>
        <dbReference type="ARBA" id="ARBA00023136"/>
    </source>
</evidence>
<dbReference type="Proteomes" id="UP000192801">
    <property type="component" value="Unassembled WGS sequence"/>
</dbReference>
<dbReference type="GO" id="GO:0030313">
    <property type="term" value="C:cell envelope"/>
    <property type="evidence" value="ECO:0007669"/>
    <property type="project" value="UniProtKB-SubCell"/>
</dbReference>
<evidence type="ECO:0000313" key="10">
    <source>
        <dbReference type="Proteomes" id="UP000192801"/>
    </source>
</evidence>
<evidence type="ECO:0000256" key="3">
    <source>
        <dbReference type="ARBA" id="ARBA00022475"/>
    </source>
</evidence>
<evidence type="ECO:0000256" key="4">
    <source>
        <dbReference type="ARBA" id="ARBA00022729"/>
    </source>
</evidence>
<dbReference type="AlphaFoldDB" id="A0A1X0CMS5"/>
<sequence>MASTASSQNPANAPDPAKVLQESARTTATLQSLHLDLVTENLGNFPLASVSASVTNQPQGAGSAVGHAKFRRDKDADFEEGDFLVTDKTFYTKNDDGTWKKVGDSEKIYDPGVLLDKDRGLAHVLESISDPKSGDAETIDGIKTVQIKGEIPADVIDTIVPTLGLGGGSLPITVWIADVGTGTQPGAGDPSPSEQPSSGKGPNVVRIKIEKDKGSVTTTFSKWAEPVEIPNPKG</sequence>
<keyword evidence="10" id="KW-1185">Reference proteome</keyword>
<keyword evidence="5" id="KW-0472">Membrane</keyword>
<keyword evidence="3" id="KW-1003">Cell membrane</keyword>
<dbReference type="InterPro" id="IPR029046">
    <property type="entry name" value="LolA/LolB/LppX"/>
</dbReference>
<evidence type="ECO:0000256" key="8">
    <source>
        <dbReference type="SAM" id="MobiDB-lite"/>
    </source>
</evidence>
<evidence type="ECO:0000256" key="2">
    <source>
        <dbReference type="ARBA" id="ARBA00009194"/>
    </source>
</evidence>
<keyword evidence="4" id="KW-0732">Signal</keyword>
<reference evidence="9 10" key="1">
    <citation type="submission" date="2016-12" db="EMBL/GenBank/DDBJ databases">
        <title>The new phylogeny of genus Mycobacterium.</title>
        <authorList>
            <person name="Tortoli E."/>
            <person name="Trovato A."/>
            <person name="Cirillo D.M."/>
        </authorList>
    </citation>
    <scope>NUCLEOTIDE SEQUENCE [LARGE SCALE GENOMIC DNA]</scope>
    <source>
        <strain evidence="9 10">DSM 45130</strain>
    </source>
</reference>
<keyword evidence="7" id="KW-0449">Lipoprotein</keyword>
<evidence type="ECO:0000256" key="6">
    <source>
        <dbReference type="ARBA" id="ARBA00023139"/>
    </source>
</evidence>
<comment type="subcellular location">
    <subcellularLocation>
        <location evidence="1">Cell envelope</location>
    </subcellularLocation>
</comment>
<dbReference type="SUPFAM" id="SSF89392">
    <property type="entry name" value="Prokaryotic lipoproteins and lipoprotein localization factors"/>
    <property type="match status" value="1"/>
</dbReference>
<dbReference type="EMBL" id="MVHS01000102">
    <property type="protein sequence ID" value="ORA61486.1"/>
    <property type="molecule type" value="Genomic_DNA"/>
</dbReference>
<feature type="region of interest" description="Disordered" evidence="8">
    <location>
        <begin position="181"/>
        <end position="205"/>
    </location>
</feature>
<comment type="similarity">
    <text evidence="2">Belongs to the LppX/LprAFG lipoprotein family.</text>
</comment>
<organism evidence="9 10">
    <name type="scientific">Mycolicibacterium insubricum</name>
    <dbReference type="NCBI Taxonomy" id="444597"/>
    <lineage>
        <taxon>Bacteria</taxon>
        <taxon>Bacillati</taxon>
        <taxon>Actinomycetota</taxon>
        <taxon>Actinomycetes</taxon>
        <taxon>Mycobacteriales</taxon>
        <taxon>Mycobacteriaceae</taxon>
        <taxon>Mycolicibacterium</taxon>
    </lineage>
</organism>
<evidence type="ECO:0000313" key="9">
    <source>
        <dbReference type="EMBL" id="ORA61486.1"/>
    </source>
</evidence>
<protein>
    <submittedName>
        <fullName evidence="9">Uncharacterized protein</fullName>
    </submittedName>
</protein>
<dbReference type="Gene3D" id="2.50.20.20">
    <property type="match status" value="1"/>
</dbReference>
<name>A0A1X0CMS5_9MYCO</name>
<evidence type="ECO:0000256" key="7">
    <source>
        <dbReference type="ARBA" id="ARBA00023288"/>
    </source>
</evidence>
<dbReference type="STRING" id="444597.BST26_21285"/>
<keyword evidence="6" id="KW-0564">Palmitate</keyword>
<dbReference type="InterPro" id="IPR009830">
    <property type="entry name" value="LppX/LprAFG"/>
</dbReference>
<dbReference type="CDD" id="cd16334">
    <property type="entry name" value="LppX-like"/>
    <property type="match status" value="1"/>
</dbReference>
<accession>A0A1X0CMS5</accession>
<gene>
    <name evidence="9" type="ORF">BST26_21285</name>
</gene>
<comment type="caution">
    <text evidence="9">The sequence shown here is derived from an EMBL/GenBank/DDBJ whole genome shotgun (WGS) entry which is preliminary data.</text>
</comment>
<dbReference type="Pfam" id="PF07161">
    <property type="entry name" value="LppX_LprAFG"/>
    <property type="match status" value="1"/>
</dbReference>
<evidence type="ECO:0000256" key="1">
    <source>
        <dbReference type="ARBA" id="ARBA00004196"/>
    </source>
</evidence>
<proteinExistence type="inferred from homology"/>